<dbReference type="Pfam" id="PF13801">
    <property type="entry name" value="Metal_resist"/>
    <property type="match status" value="1"/>
</dbReference>
<dbReference type="InterPro" id="IPR025961">
    <property type="entry name" value="Metal_resist"/>
</dbReference>
<evidence type="ECO:0000313" key="3">
    <source>
        <dbReference type="Proteomes" id="UP000263486"/>
    </source>
</evidence>
<organism evidence="2 3">
    <name type="scientific">Psychrilyobacter piezotolerans</name>
    <dbReference type="NCBI Taxonomy" id="2293438"/>
    <lineage>
        <taxon>Bacteria</taxon>
        <taxon>Fusobacteriati</taxon>
        <taxon>Fusobacteriota</taxon>
        <taxon>Fusobacteriia</taxon>
        <taxon>Fusobacteriales</taxon>
        <taxon>Fusobacteriaceae</taxon>
        <taxon>Psychrilyobacter</taxon>
    </lineage>
</organism>
<protein>
    <recommendedName>
        <fullName evidence="4">Zinc resistance-associated protein</fullName>
    </recommendedName>
</protein>
<dbReference type="Gene3D" id="1.20.120.1490">
    <property type="match status" value="1"/>
</dbReference>
<gene>
    <name evidence="2" type="ORF">DYH56_12230</name>
</gene>
<feature type="signal peptide" evidence="1">
    <location>
        <begin position="1"/>
        <end position="19"/>
    </location>
</feature>
<keyword evidence="1" id="KW-0732">Signal</keyword>
<sequence length="151" mass="17127">MKKKIIIGLLMVSALSFGAGNINNSGQRGFYHTQIMNNLSEKQQTELTEMMQDRREANYKKSLDIRSKQLELEKLLAEDKVNWKSVERVNKQISDMKAKQRLEGMKFRSNVEDKYGISMGHKGMKGNCGSIGGKHMNNGNHMNGGNGYRNN</sequence>
<accession>A0ABX9KEI0</accession>
<evidence type="ECO:0008006" key="4">
    <source>
        <dbReference type="Google" id="ProtNLM"/>
    </source>
</evidence>
<comment type="caution">
    <text evidence="2">The sequence shown here is derived from an EMBL/GenBank/DDBJ whole genome shotgun (WGS) entry which is preliminary data.</text>
</comment>
<feature type="chain" id="PRO_5046405997" description="Zinc resistance-associated protein" evidence="1">
    <location>
        <begin position="20"/>
        <end position="151"/>
    </location>
</feature>
<keyword evidence="3" id="KW-1185">Reference proteome</keyword>
<dbReference type="EMBL" id="QUAJ01000024">
    <property type="protein sequence ID" value="REI40108.1"/>
    <property type="molecule type" value="Genomic_DNA"/>
</dbReference>
<dbReference type="Proteomes" id="UP000263486">
    <property type="component" value="Unassembled WGS sequence"/>
</dbReference>
<evidence type="ECO:0000256" key="1">
    <source>
        <dbReference type="SAM" id="SignalP"/>
    </source>
</evidence>
<dbReference type="RefSeq" id="WP_114643157.1">
    <property type="nucleotide sequence ID" value="NZ_JAACIO010000029.1"/>
</dbReference>
<evidence type="ECO:0000313" key="2">
    <source>
        <dbReference type="EMBL" id="REI40108.1"/>
    </source>
</evidence>
<proteinExistence type="predicted"/>
<reference evidence="2 3" key="1">
    <citation type="submission" date="2018-08" db="EMBL/GenBank/DDBJ databases">
        <title>Draft genome sequence of Psychrilyobacter sp. strain SD5 isolated from Black Sea water.</title>
        <authorList>
            <person name="Yadav S."/>
            <person name="Villanueva L."/>
            <person name="Damste J.S.S."/>
        </authorList>
    </citation>
    <scope>NUCLEOTIDE SEQUENCE [LARGE SCALE GENOMIC DNA]</scope>
    <source>
        <strain evidence="2 3">SD5</strain>
    </source>
</reference>
<name>A0ABX9KEI0_9FUSO</name>